<accession>A0A1G1ZTH2</accession>
<feature type="transmembrane region" description="Helical" evidence="1">
    <location>
        <begin position="12"/>
        <end position="31"/>
    </location>
</feature>
<dbReference type="NCBIfam" id="TIGR02532">
    <property type="entry name" value="IV_pilin_GFxxxE"/>
    <property type="match status" value="1"/>
</dbReference>
<reference evidence="2 3" key="1">
    <citation type="journal article" date="2016" name="Nat. Commun.">
        <title>Thousands of microbial genomes shed light on interconnected biogeochemical processes in an aquifer system.</title>
        <authorList>
            <person name="Anantharaman K."/>
            <person name="Brown C.T."/>
            <person name="Hug L.A."/>
            <person name="Sharon I."/>
            <person name="Castelle C.J."/>
            <person name="Probst A.J."/>
            <person name="Thomas B.C."/>
            <person name="Singh A."/>
            <person name="Wilkins M.J."/>
            <person name="Karaoz U."/>
            <person name="Brodie E.L."/>
            <person name="Williams K.H."/>
            <person name="Hubbard S.S."/>
            <person name="Banfield J.F."/>
        </authorList>
    </citation>
    <scope>NUCLEOTIDE SEQUENCE [LARGE SCALE GENOMIC DNA]</scope>
</reference>
<dbReference type="SUPFAM" id="SSF54523">
    <property type="entry name" value="Pili subunits"/>
    <property type="match status" value="1"/>
</dbReference>
<comment type="caution">
    <text evidence="2">The sequence shown here is derived from an EMBL/GenBank/DDBJ whole genome shotgun (WGS) entry which is preliminary data.</text>
</comment>
<evidence type="ECO:0000256" key="1">
    <source>
        <dbReference type="SAM" id="Phobius"/>
    </source>
</evidence>
<keyword evidence="1" id="KW-0812">Transmembrane</keyword>
<dbReference type="InterPro" id="IPR012902">
    <property type="entry name" value="N_methyl_site"/>
</dbReference>
<dbReference type="AlphaFoldDB" id="A0A1G1ZTH2"/>
<evidence type="ECO:0000313" key="3">
    <source>
        <dbReference type="Proteomes" id="UP000176284"/>
    </source>
</evidence>
<dbReference type="InterPro" id="IPR045584">
    <property type="entry name" value="Pilin-like"/>
</dbReference>
<proteinExistence type="predicted"/>
<keyword evidence="1" id="KW-1133">Transmembrane helix</keyword>
<evidence type="ECO:0008006" key="4">
    <source>
        <dbReference type="Google" id="ProtNLM"/>
    </source>
</evidence>
<keyword evidence="1" id="KW-0472">Membrane</keyword>
<dbReference type="STRING" id="1798410.A3H63_00425"/>
<sequence length="156" mass="16661">MDSRKGFTMVELLVSMSLFVIVISITSGVFIRSLRTQRVSVALIAANSNVSLAIEQMAREMRTGQSFSASGGSEITFTNAAGEPVSYRLNNSAVERNAKRITASNVIIDNLKFILLPDPSYPPRITITIGVSPANVSVSGIVINLQTTVSSRIIGG</sequence>
<dbReference type="Pfam" id="PF07963">
    <property type="entry name" value="N_methyl"/>
    <property type="match status" value="1"/>
</dbReference>
<evidence type="ECO:0000313" key="2">
    <source>
        <dbReference type="EMBL" id="OGY67864.1"/>
    </source>
</evidence>
<dbReference type="EMBL" id="MHJM01000015">
    <property type="protein sequence ID" value="OGY67864.1"/>
    <property type="molecule type" value="Genomic_DNA"/>
</dbReference>
<dbReference type="Proteomes" id="UP000176284">
    <property type="component" value="Unassembled WGS sequence"/>
</dbReference>
<organism evidence="2 3">
    <name type="scientific">Candidatus Harrisonbacteria bacterium RIFCSPLOWO2_02_FULL_45_10c</name>
    <dbReference type="NCBI Taxonomy" id="1798410"/>
    <lineage>
        <taxon>Bacteria</taxon>
        <taxon>Candidatus Harrisoniibacteriota</taxon>
    </lineage>
</organism>
<protein>
    <recommendedName>
        <fullName evidence="4">General secretion pathway GspH domain-containing protein</fullName>
    </recommendedName>
</protein>
<name>A0A1G1ZTH2_9BACT</name>
<gene>
    <name evidence="2" type="ORF">A3H63_00425</name>
</gene>